<evidence type="ECO:0000313" key="1">
    <source>
        <dbReference type="EMBL" id="CAF9930915.1"/>
    </source>
</evidence>
<dbReference type="AlphaFoldDB" id="A0A8H3FVP0"/>
<dbReference type="EMBL" id="CAJPDS010000057">
    <property type="protein sequence ID" value="CAF9930915.1"/>
    <property type="molecule type" value="Genomic_DNA"/>
</dbReference>
<comment type="caution">
    <text evidence="1">The sequence shown here is derived from an EMBL/GenBank/DDBJ whole genome shotgun (WGS) entry which is preliminary data.</text>
</comment>
<dbReference type="Proteomes" id="UP000664521">
    <property type="component" value="Unassembled WGS sequence"/>
</dbReference>
<keyword evidence="2" id="KW-1185">Reference proteome</keyword>
<organism evidence="1 2">
    <name type="scientific">Heterodermia speciosa</name>
    <dbReference type="NCBI Taxonomy" id="116794"/>
    <lineage>
        <taxon>Eukaryota</taxon>
        <taxon>Fungi</taxon>
        <taxon>Dikarya</taxon>
        <taxon>Ascomycota</taxon>
        <taxon>Pezizomycotina</taxon>
        <taxon>Lecanoromycetes</taxon>
        <taxon>OSLEUM clade</taxon>
        <taxon>Lecanoromycetidae</taxon>
        <taxon>Caliciales</taxon>
        <taxon>Physciaceae</taxon>
        <taxon>Heterodermia</taxon>
    </lineage>
</organism>
<dbReference type="OrthoDB" id="66510at2759"/>
<dbReference type="GO" id="GO:0043291">
    <property type="term" value="C:RAVE complex"/>
    <property type="evidence" value="ECO:0007669"/>
    <property type="project" value="TreeGrafter"/>
</dbReference>
<proteinExistence type="predicted"/>
<evidence type="ECO:0000313" key="2">
    <source>
        <dbReference type="Proteomes" id="UP000664521"/>
    </source>
</evidence>
<sequence length="300" mass="33115">MSSAAVWPPLSDEDLKREIADTQVPSPALIHNDSYITLTYAEMRARMATKRDTSQSGVAEKRTRGMRLSAGAQGAWIDACSVFREDIALRLPSLPPPRSLPSYLLHIENPLCLPQLSTLLNLLNQSLDIIDISTWTGDPQNGSFIAGQLRLLADTIDEARQTLKGGEDVAGGKWWEDSSADDTFSPPHPQTLSTHLSMLDAALVLYVRTLLYHHEDNTSLSGLSLRQRLGLAPKLPEHDEVEQLFTYRGQEVKVREKVRVESQDPTLMAVMAKLSALAHGVAVWRHSLSIVMGVSEDEDG</sequence>
<protein>
    <submittedName>
        <fullName evidence="1">Uncharacterized protein</fullName>
    </submittedName>
</protein>
<dbReference type="PANTHER" id="PTHR13618:SF1">
    <property type="entry name" value="PROTEIN ROGDI HOMOLOG"/>
    <property type="match status" value="1"/>
</dbReference>
<dbReference type="PANTHER" id="PTHR13618">
    <property type="entry name" value="LEUCINE ZIPPER CONTAINING TRANSCRIPTION FACTOR LZF1"/>
    <property type="match status" value="1"/>
</dbReference>
<gene>
    <name evidence="1" type="ORF">HETSPECPRED_007745</name>
</gene>
<dbReference type="InterPro" id="IPR028241">
    <property type="entry name" value="RAVE2/Rogdi"/>
</dbReference>
<reference evidence="1" key="1">
    <citation type="submission" date="2021-03" db="EMBL/GenBank/DDBJ databases">
        <authorList>
            <person name="Tagirdzhanova G."/>
        </authorList>
    </citation>
    <scope>NUCLEOTIDE SEQUENCE</scope>
</reference>
<dbReference type="Pfam" id="PF10259">
    <property type="entry name" value="Rogdi_lz"/>
    <property type="match status" value="1"/>
</dbReference>
<name>A0A8H3FVP0_9LECA</name>
<accession>A0A8H3FVP0</accession>